<dbReference type="AlphaFoldDB" id="A0A844XQH9"/>
<feature type="transmembrane region" description="Helical" evidence="1">
    <location>
        <begin position="46"/>
        <end position="65"/>
    </location>
</feature>
<organism evidence="2 3">
    <name type="scientific">Qipengyuania vulgaris</name>
    <dbReference type="NCBI Taxonomy" id="291985"/>
    <lineage>
        <taxon>Bacteria</taxon>
        <taxon>Pseudomonadati</taxon>
        <taxon>Pseudomonadota</taxon>
        <taxon>Alphaproteobacteria</taxon>
        <taxon>Sphingomonadales</taxon>
        <taxon>Erythrobacteraceae</taxon>
        <taxon>Qipengyuania</taxon>
    </lineage>
</organism>
<reference evidence="2 3" key="1">
    <citation type="submission" date="2019-12" db="EMBL/GenBank/DDBJ databases">
        <title>Genomic-based taxomic classification of the family Erythrobacteraceae.</title>
        <authorList>
            <person name="Xu L."/>
        </authorList>
    </citation>
    <scope>NUCLEOTIDE SEQUENCE [LARGE SCALE GENOMIC DNA]</scope>
    <source>
        <strain evidence="2 3">DSM 17792</strain>
    </source>
</reference>
<dbReference type="Pfam" id="PF07386">
    <property type="entry name" value="DUF1499"/>
    <property type="match status" value="1"/>
</dbReference>
<dbReference type="InterPro" id="IPR010865">
    <property type="entry name" value="DUF1499"/>
</dbReference>
<keyword evidence="1" id="KW-0812">Transmembrane</keyword>
<gene>
    <name evidence="2" type="ORF">GRI69_06340</name>
</gene>
<dbReference type="EMBL" id="WTYC01000002">
    <property type="protein sequence ID" value="MXO47870.1"/>
    <property type="molecule type" value="Genomic_DNA"/>
</dbReference>
<accession>A0A844XQH9</accession>
<sequence>MAKLPKYALWLALALLLWFAVAIFGPKFGVIDWQTGLGTMVRTAGPIFIGVTALLALVALVLVLWKGPRPQWWKAALALAIPAALMAGLAWVADRAASVPPIHDVSTDTANPPSFSAATIAQREEMGANPLNDYQTPLGQLEPWQEALADSPLAGKSHARVIGESFPELQPIPFDIPRDQAIARVSAAMSDIGLTDIRSDVQAGTVEGTAETFAFGFKDDVVARVQDGVIDLRSVSRVGLSDLGYNAARLRELSDAIEARLND</sequence>
<name>A0A844XQH9_9SPHN</name>
<keyword evidence="1" id="KW-1133">Transmembrane helix</keyword>
<evidence type="ECO:0000313" key="3">
    <source>
        <dbReference type="Proteomes" id="UP000448199"/>
    </source>
</evidence>
<evidence type="ECO:0000313" key="2">
    <source>
        <dbReference type="EMBL" id="MXO47870.1"/>
    </source>
</evidence>
<keyword evidence="1" id="KW-0472">Membrane</keyword>
<comment type="caution">
    <text evidence="2">The sequence shown here is derived from an EMBL/GenBank/DDBJ whole genome shotgun (WGS) entry which is preliminary data.</text>
</comment>
<feature type="transmembrane region" description="Helical" evidence="1">
    <location>
        <begin position="72"/>
        <end position="93"/>
    </location>
</feature>
<protein>
    <submittedName>
        <fullName evidence="2">DUF1499 domain-containing protein</fullName>
    </submittedName>
</protein>
<dbReference type="OrthoDB" id="1523552at2"/>
<evidence type="ECO:0000256" key="1">
    <source>
        <dbReference type="SAM" id="Phobius"/>
    </source>
</evidence>
<proteinExistence type="predicted"/>
<keyword evidence="3" id="KW-1185">Reference proteome</keyword>
<dbReference type="Proteomes" id="UP000448199">
    <property type="component" value="Unassembled WGS sequence"/>
</dbReference>